<evidence type="ECO:0000256" key="1">
    <source>
        <dbReference type="SAM" id="MobiDB-lite"/>
    </source>
</evidence>
<evidence type="ECO:0000259" key="2">
    <source>
        <dbReference type="Pfam" id="PF05699"/>
    </source>
</evidence>
<dbReference type="InterPro" id="IPR008906">
    <property type="entry name" value="HATC_C_dom"/>
</dbReference>
<feature type="compositionally biased region" description="Basic and acidic residues" evidence="1">
    <location>
        <begin position="156"/>
        <end position="168"/>
    </location>
</feature>
<dbReference type="EMBL" id="JAOPHQ010005131">
    <property type="protein sequence ID" value="KAK0136706.1"/>
    <property type="molecule type" value="Genomic_DNA"/>
</dbReference>
<name>A0AA47MAV0_MERPO</name>
<feature type="compositionally biased region" description="Basic and acidic residues" evidence="1">
    <location>
        <begin position="120"/>
        <end position="131"/>
    </location>
</feature>
<keyword evidence="4" id="KW-1185">Reference proteome</keyword>
<dbReference type="InterPro" id="IPR052958">
    <property type="entry name" value="IFN-induced_PKR_regulator"/>
</dbReference>
<protein>
    <recommendedName>
        <fullName evidence="2">HAT C-terminal dimerisation domain-containing protein</fullName>
    </recommendedName>
</protein>
<accession>A0AA47MAV0</accession>
<feature type="region of interest" description="Disordered" evidence="1">
    <location>
        <begin position="84"/>
        <end position="217"/>
    </location>
</feature>
<evidence type="ECO:0000313" key="4">
    <source>
        <dbReference type="Proteomes" id="UP001174136"/>
    </source>
</evidence>
<feature type="compositionally biased region" description="Acidic residues" evidence="1">
    <location>
        <begin position="132"/>
        <end position="141"/>
    </location>
</feature>
<dbReference type="Proteomes" id="UP001174136">
    <property type="component" value="Unassembled WGS sequence"/>
</dbReference>
<dbReference type="GO" id="GO:0046983">
    <property type="term" value="F:protein dimerization activity"/>
    <property type="evidence" value="ECO:0007669"/>
    <property type="project" value="InterPro"/>
</dbReference>
<dbReference type="PANTHER" id="PTHR46289:SF14">
    <property type="entry name" value="DUF4371 DOMAIN-CONTAINING PROTEIN"/>
    <property type="match status" value="1"/>
</dbReference>
<organism evidence="3 4">
    <name type="scientific">Merluccius polli</name>
    <name type="common">Benguela hake</name>
    <name type="synonym">Merluccius cadenati</name>
    <dbReference type="NCBI Taxonomy" id="89951"/>
    <lineage>
        <taxon>Eukaryota</taxon>
        <taxon>Metazoa</taxon>
        <taxon>Chordata</taxon>
        <taxon>Craniata</taxon>
        <taxon>Vertebrata</taxon>
        <taxon>Euteleostomi</taxon>
        <taxon>Actinopterygii</taxon>
        <taxon>Neopterygii</taxon>
        <taxon>Teleostei</taxon>
        <taxon>Neoteleostei</taxon>
        <taxon>Acanthomorphata</taxon>
        <taxon>Zeiogadaria</taxon>
        <taxon>Gadariae</taxon>
        <taxon>Gadiformes</taxon>
        <taxon>Gadoidei</taxon>
        <taxon>Merlucciidae</taxon>
        <taxon>Merluccius</taxon>
    </lineage>
</organism>
<dbReference type="InterPro" id="IPR012337">
    <property type="entry name" value="RNaseH-like_sf"/>
</dbReference>
<sequence>MGPWAPGPLAEGRLAWAAPGWIRGRLAADGCRWRSLRCLPAPPLAVAAVQGELVLGWLSSPRLVAPVQLGQPFRVPSWSEEPHVGRQCGGVSPATRHRSGFLPGALRHRTRVDGVQVGVREPKGEQQRLSEEEKEDGGEEQTEQHDKVTQAQPASVREHSDEEEHQKAADQGQSAPTMVTEARQESATAGVRPVPGPADISQSRAEQPKQPQLKNFPRTYQGDRRRCFSKDWYNTHKWLEYSQIIDVLLSEVKRRFSKENCAIMKGIQALNPCSPTFCEKDVVFPFASQYNCSTEDLQYEIPQLKRILERKQTSGQETPKSLIELTVFLEPYKEVFHQMFKLCKIALALPVSTASCERSFSMLKLIKTAMRSTMTDERLSNLGVLSVESRRARAINLDDFVDVFAKKHSNRRIKLF</sequence>
<proteinExistence type="predicted"/>
<dbReference type="PANTHER" id="PTHR46289">
    <property type="entry name" value="52 KDA REPRESSOR OF THE INHIBITOR OF THE PROTEIN KINASE-LIKE PROTEIN-RELATED"/>
    <property type="match status" value="1"/>
</dbReference>
<dbReference type="Pfam" id="PF05699">
    <property type="entry name" value="Dimer_Tnp_hAT"/>
    <property type="match status" value="1"/>
</dbReference>
<gene>
    <name evidence="3" type="ORF">N1851_027113</name>
</gene>
<comment type="caution">
    <text evidence="3">The sequence shown here is derived from an EMBL/GenBank/DDBJ whole genome shotgun (WGS) entry which is preliminary data.</text>
</comment>
<feature type="domain" description="HAT C-terminal dimerisation" evidence="2">
    <location>
        <begin position="318"/>
        <end position="388"/>
    </location>
</feature>
<reference evidence="3" key="1">
    <citation type="journal article" date="2023" name="Front. Mar. Sci.">
        <title>A new Merluccius polli reference genome to investigate the effects of global change in West African waters.</title>
        <authorList>
            <person name="Mateo J.L."/>
            <person name="Blanco-Fernandez C."/>
            <person name="Garcia-Vazquez E."/>
            <person name="Machado-Schiaffino G."/>
        </authorList>
    </citation>
    <scope>NUCLEOTIDE SEQUENCE</scope>
    <source>
        <strain evidence="3">C29</strain>
        <tissue evidence="3">Fin</tissue>
    </source>
</reference>
<dbReference type="SUPFAM" id="SSF53098">
    <property type="entry name" value="Ribonuclease H-like"/>
    <property type="match status" value="1"/>
</dbReference>
<dbReference type="AlphaFoldDB" id="A0AA47MAV0"/>
<feature type="compositionally biased region" description="Polar residues" evidence="1">
    <location>
        <begin position="200"/>
        <end position="213"/>
    </location>
</feature>
<evidence type="ECO:0000313" key="3">
    <source>
        <dbReference type="EMBL" id="KAK0136706.1"/>
    </source>
</evidence>